<accession>A0ACC1LZY2</accession>
<evidence type="ECO:0000313" key="1">
    <source>
        <dbReference type="EMBL" id="KAJ2890607.1"/>
    </source>
</evidence>
<gene>
    <name evidence="1" type="ORF">IWW38_004042</name>
</gene>
<dbReference type="Proteomes" id="UP001139981">
    <property type="component" value="Unassembled WGS sequence"/>
</dbReference>
<comment type="caution">
    <text evidence="1">The sequence shown here is derived from an EMBL/GenBank/DDBJ whole genome shotgun (WGS) entry which is preliminary data.</text>
</comment>
<evidence type="ECO:0000313" key="2">
    <source>
        <dbReference type="Proteomes" id="UP001139981"/>
    </source>
</evidence>
<reference evidence="1" key="1">
    <citation type="submission" date="2022-07" db="EMBL/GenBank/DDBJ databases">
        <title>Phylogenomic reconstructions and comparative analyses of Kickxellomycotina fungi.</title>
        <authorList>
            <person name="Reynolds N.K."/>
            <person name="Stajich J.E."/>
            <person name="Barry K."/>
            <person name="Grigoriev I.V."/>
            <person name="Crous P."/>
            <person name="Smith M.E."/>
        </authorList>
    </citation>
    <scope>NUCLEOTIDE SEQUENCE</scope>
    <source>
        <strain evidence="1">CBS 190363</strain>
    </source>
</reference>
<protein>
    <submittedName>
        <fullName evidence="1">Uncharacterized protein</fullName>
    </submittedName>
</protein>
<sequence length="288" mass="31263">MLSRIVLPLSRLAISRTRFSVTRSFSVSALAYKTTKSVTKTATKPAADKKPKRAAVKAKKPAKAKKPVKAKTSAKPKRAAVKKAKATPKKELLDKVLNGKRAIVSPPKAAPNAYSLYVRDAWKAAKESPAPHGESQAAVFASVSRSSADAWRALGDSAKQQYAKQHDAAQAQHSQAVREWWAGVDLKQVGLENQRRRRHNRRLAQGVIKGSRLALLKDPRAPKRPVSAYILFSKEHMTGVSGKISDLSKARAAQWKALSDAAKAPYVAAAQAQASAYKAAVQKYAQLK</sequence>
<proteinExistence type="predicted"/>
<organism evidence="1 2">
    <name type="scientific">Coemansia aciculifera</name>
    <dbReference type="NCBI Taxonomy" id="417176"/>
    <lineage>
        <taxon>Eukaryota</taxon>
        <taxon>Fungi</taxon>
        <taxon>Fungi incertae sedis</taxon>
        <taxon>Zoopagomycota</taxon>
        <taxon>Kickxellomycotina</taxon>
        <taxon>Kickxellomycetes</taxon>
        <taxon>Kickxellales</taxon>
        <taxon>Kickxellaceae</taxon>
        <taxon>Coemansia</taxon>
    </lineage>
</organism>
<name>A0ACC1LZY2_9FUNG</name>
<keyword evidence="2" id="KW-1185">Reference proteome</keyword>
<dbReference type="EMBL" id="JANBVB010001282">
    <property type="protein sequence ID" value="KAJ2890607.1"/>
    <property type="molecule type" value="Genomic_DNA"/>
</dbReference>